<sequence>MYLIDRCGNWSKRRGCRGSLSVSRKEPPVDMVLAPFGRLSVDLKNADDVVIFALNCANLQKNLRRNQLLPTVRNPILINARKRRESGWSDNLSWMSSVIWAMC</sequence>
<gene>
    <name evidence="1" type="primary">Necator_chrIII.g12129</name>
    <name evidence="1" type="ORF">RB195_011363</name>
</gene>
<accession>A0ABR1D216</accession>
<comment type="caution">
    <text evidence="1">The sequence shown here is derived from an EMBL/GenBank/DDBJ whole genome shotgun (WGS) entry which is preliminary data.</text>
</comment>
<name>A0ABR1D216_NECAM</name>
<dbReference type="Proteomes" id="UP001303046">
    <property type="component" value="Unassembled WGS sequence"/>
</dbReference>
<reference evidence="1 2" key="1">
    <citation type="submission" date="2023-08" db="EMBL/GenBank/DDBJ databases">
        <title>A Necator americanus chromosomal reference genome.</title>
        <authorList>
            <person name="Ilik V."/>
            <person name="Petrzelkova K.J."/>
            <person name="Pardy F."/>
            <person name="Fuh T."/>
            <person name="Niatou-Singa F.S."/>
            <person name="Gouil Q."/>
            <person name="Baker L."/>
            <person name="Ritchie M.E."/>
            <person name="Jex A.R."/>
            <person name="Gazzola D."/>
            <person name="Li H."/>
            <person name="Toshio Fujiwara R."/>
            <person name="Zhan B."/>
            <person name="Aroian R.V."/>
            <person name="Pafco B."/>
            <person name="Schwarz E.M."/>
        </authorList>
    </citation>
    <scope>NUCLEOTIDE SEQUENCE [LARGE SCALE GENOMIC DNA]</scope>
    <source>
        <strain evidence="1 2">Aroian</strain>
        <tissue evidence="1">Whole animal</tissue>
    </source>
</reference>
<keyword evidence="2" id="KW-1185">Reference proteome</keyword>
<dbReference type="EMBL" id="JAVFWL010000003">
    <property type="protein sequence ID" value="KAK6744591.1"/>
    <property type="molecule type" value="Genomic_DNA"/>
</dbReference>
<protein>
    <submittedName>
        <fullName evidence="1">Uncharacterized protein</fullName>
    </submittedName>
</protein>
<evidence type="ECO:0000313" key="1">
    <source>
        <dbReference type="EMBL" id="KAK6744591.1"/>
    </source>
</evidence>
<organism evidence="1 2">
    <name type="scientific">Necator americanus</name>
    <name type="common">Human hookworm</name>
    <dbReference type="NCBI Taxonomy" id="51031"/>
    <lineage>
        <taxon>Eukaryota</taxon>
        <taxon>Metazoa</taxon>
        <taxon>Ecdysozoa</taxon>
        <taxon>Nematoda</taxon>
        <taxon>Chromadorea</taxon>
        <taxon>Rhabditida</taxon>
        <taxon>Rhabditina</taxon>
        <taxon>Rhabditomorpha</taxon>
        <taxon>Strongyloidea</taxon>
        <taxon>Ancylostomatidae</taxon>
        <taxon>Bunostominae</taxon>
        <taxon>Necator</taxon>
    </lineage>
</organism>
<evidence type="ECO:0000313" key="2">
    <source>
        <dbReference type="Proteomes" id="UP001303046"/>
    </source>
</evidence>
<proteinExistence type="predicted"/>